<sequence length="147" mass="15890">MSKEPNDLSVPRGLITPEQAKALDQAYNPRHELISKTILKKPDNRSTWFALDELENYIAYAKKQASELGYTLDGVRIYEGAYPDDKEGAGYTTMFLIPTGTPNDLKSTVVKTKSLRDGGDSDGLDVPGGAGLNMGQGGSPPPANYPQ</sequence>
<keyword evidence="3" id="KW-1185">Reference proteome</keyword>
<accession>T2KNU6</accession>
<evidence type="ECO:0000256" key="1">
    <source>
        <dbReference type="SAM" id="MobiDB-lite"/>
    </source>
</evidence>
<dbReference type="eggNOG" id="ENOG50335B8">
    <property type="taxonomic scope" value="Bacteria"/>
</dbReference>
<name>T2KNU6_FORAG</name>
<gene>
    <name evidence="2" type="ORF">BN863_24210</name>
</gene>
<dbReference type="Proteomes" id="UP000016160">
    <property type="component" value="Chromosome"/>
</dbReference>
<dbReference type="RefSeq" id="WP_038530950.1">
    <property type="nucleotide sequence ID" value="NZ_HG315671.1"/>
</dbReference>
<organism evidence="2 3">
    <name type="scientific">Formosa agariphila (strain DSM 15362 / KCTC 12365 / LMG 23005 / KMM 3901 / M-2Alg 35-1)</name>
    <dbReference type="NCBI Taxonomy" id="1347342"/>
    <lineage>
        <taxon>Bacteria</taxon>
        <taxon>Pseudomonadati</taxon>
        <taxon>Bacteroidota</taxon>
        <taxon>Flavobacteriia</taxon>
        <taxon>Flavobacteriales</taxon>
        <taxon>Flavobacteriaceae</taxon>
        <taxon>Formosa</taxon>
    </lineage>
</organism>
<reference evidence="2 3" key="1">
    <citation type="journal article" date="2013" name="Appl. Environ. Microbiol.">
        <title>The genome of the alga-associated marine flavobacterium Formosa agariphila KMM 3901T reveals a broad potential for degradation of algal polysaccharides.</title>
        <authorList>
            <person name="Mann A.J."/>
            <person name="Hahnke R.L."/>
            <person name="Huang S."/>
            <person name="Werner J."/>
            <person name="Xing P."/>
            <person name="Barbeyron T."/>
            <person name="Huettel B."/>
            <person name="Stueber K."/>
            <person name="Reinhardt R."/>
            <person name="Harder J."/>
            <person name="Gloeckner F.O."/>
            <person name="Amann R.I."/>
            <person name="Teeling H."/>
        </authorList>
    </citation>
    <scope>NUCLEOTIDE SEQUENCE [LARGE SCALE GENOMIC DNA]</scope>
    <source>
        <strain evidence="3">DSM 15362 / KCTC 12365 / LMG 23005 / KMM 3901</strain>
    </source>
</reference>
<dbReference type="STRING" id="1347342.BN863_24210"/>
<dbReference type="HOGENOM" id="CLU_134978_0_0_10"/>
<dbReference type="OrthoDB" id="1440507at2"/>
<dbReference type="PATRIC" id="fig|1347342.6.peg.2434"/>
<dbReference type="AlphaFoldDB" id="T2KNU6"/>
<protein>
    <submittedName>
        <fullName evidence="2">Uncharacterized protein</fullName>
    </submittedName>
</protein>
<evidence type="ECO:0000313" key="3">
    <source>
        <dbReference type="Proteomes" id="UP000016160"/>
    </source>
</evidence>
<dbReference type="EMBL" id="HG315671">
    <property type="protein sequence ID" value="CDF80133.1"/>
    <property type="molecule type" value="Genomic_DNA"/>
</dbReference>
<feature type="region of interest" description="Disordered" evidence="1">
    <location>
        <begin position="110"/>
        <end position="147"/>
    </location>
</feature>
<evidence type="ECO:0000313" key="2">
    <source>
        <dbReference type="EMBL" id="CDF80133.1"/>
    </source>
</evidence>
<feature type="compositionally biased region" description="Gly residues" evidence="1">
    <location>
        <begin position="126"/>
        <end position="138"/>
    </location>
</feature>
<proteinExistence type="predicted"/>